<name>A0A0R3WRX3_HYDTA</name>
<gene>
    <name evidence="2" type="ORF">TTAC_LOCUS3498</name>
</gene>
<reference evidence="2 3" key="2">
    <citation type="submission" date="2018-11" db="EMBL/GenBank/DDBJ databases">
        <authorList>
            <consortium name="Pathogen Informatics"/>
        </authorList>
    </citation>
    <scope>NUCLEOTIDE SEQUENCE [LARGE SCALE GENOMIC DNA]</scope>
</reference>
<dbReference type="EMBL" id="UYWX01002534">
    <property type="protein sequence ID" value="VDM22750.1"/>
    <property type="molecule type" value="Genomic_DNA"/>
</dbReference>
<dbReference type="AlphaFoldDB" id="A0A0R3WRX3"/>
<evidence type="ECO:0000313" key="3">
    <source>
        <dbReference type="Proteomes" id="UP000274429"/>
    </source>
</evidence>
<feature type="region of interest" description="Disordered" evidence="1">
    <location>
        <begin position="17"/>
        <end position="61"/>
    </location>
</feature>
<protein>
    <submittedName>
        <fullName evidence="4">NUP50 domain-containing protein</fullName>
    </submittedName>
</protein>
<reference evidence="4" key="1">
    <citation type="submission" date="2017-02" db="UniProtKB">
        <authorList>
            <consortium name="WormBaseParasite"/>
        </authorList>
    </citation>
    <scope>IDENTIFICATION</scope>
</reference>
<dbReference type="Proteomes" id="UP000274429">
    <property type="component" value="Unassembled WGS sequence"/>
</dbReference>
<evidence type="ECO:0000313" key="2">
    <source>
        <dbReference type="EMBL" id="VDM22750.1"/>
    </source>
</evidence>
<evidence type="ECO:0000313" key="4">
    <source>
        <dbReference type="WBParaSite" id="TTAC_0000351301-mRNA-1"/>
    </source>
</evidence>
<proteinExistence type="predicted"/>
<organism evidence="4">
    <name type="scientific">Hydatigena taeniaeformis</name>
    <name type="common">Feline tapeworm</name>
    <name type="synonym">Taenia taeniaeformis</name>
    <dbReference type="NCBI Taxonomy" id="6205"/>
    <lineage>
        <taxon>Eukaryota</taxon>
        <taxon>Metazoa</taxon>
        <taxon>Spiralia</taxon>
        <taxon>Lophotrochozoa</taxon>
        <taxon>Platyhelminthes</taxon>
        <taxon>Cestoda</taxon>
        <taxon>Eucestoda</taxon>
        <taxon>Cyclophyllidea</taxon>
        <taxon>Taeniidae</taxon>
        <taxon>Hydatigera</taxon>
    </lineage>
</organism>
<sequence>MALKKAKKFKYAPKRTGIGLVDDDAGDDRSRRENGETDDGDCPGFVNGTSRFLPPADDAPTPDLTAIELPLAVGNFASKRANERT</sequence>
<accession>A0A0R3WRX3</accession>
<dbReference type="WBParaSite" id="TTAC_0000351301-mRNA-1">
    <property type="protein sequence ID" value="TTAC_0000351301-mRNA-1"/>
    <property type="gene ID" value="TTAC_0000351301"/>
</dbReference>
<evidence type="ECO:0000256" key="1">
    <source>
        <dbReference type="SAM" id="MobiDB-lite"/>
    </source>
</evidence>
<keyword evidence="3" id="KW-1185">Reference proteome</keyword>